<gene>
    <name evidence="2" type="primary">TM7SF2</name>
</gene>
<feature type="transmembrane region" description="Helical" evidence="1">
    <location>
        <begin position="58"/>
        <end position="79"/>
    </location>
</feature>
<reference evidence="2" key="2">
    <citation type="submission" date="2025-09" db="UniProtKB">
        <authorList>
            <consortium name="Ensembl"/>
        </authorList>
    </citation>
    <scope>IDENTIFICATION</scope>
</reference>
<keyword evidence="1" id="KW-1133">Transmembrane helix</keyword>
<dbReference type="GeneTree" id="ENSGT00390000000417"/>
<dbReference type="Ensembl" id="ENSUPAT00010014474.1">
    <property type="protein sequence ID" value="ENSUPAP00010012611.1"/>
    <property type="gene ID" value="ENSUPAG00010010219.1"/>
</dbReference>
<accession>A0A8D2HFI2</accession>
<sequence>MASLQGPRAPLEFGGPLGTAALLLLLPATMFHLLLVARSGPARLLGPPPYLPGLEVLWSPRALLLLLTWLGLQAALYLLPARKAISSTTFSWDGSSTLAFVPLTSSISVNCDPVSSAGSSSTWPCWCRRQSSGGVLHLPCGWSMVSSYCMWVTPSGMRRLSSPPWTSHMMDLASCWPLGTWPGYPSPTACRPSSCCTTHSPWGCPWLQSSVSSMLLVTTYSVGPIPRKTLSERILQIPVCLALRPFLLPPGGSCWYLDGGVWSVIPTISETSSWLWPGPCLVGCPTCYPTSTSSTSLLCWCTGRPGMSGSACRSTAGLGTSTVGGYLTASCPTSTEAASLATRPP</sequence>
<name>A0A8D2HFI2_UROPR</name>
<keyword evidence="3" id="KW-1185">Reference proteome</keyword>
<feature type="transmembrane region" description="Helical" evidence="1">
    <location>
        <begin position="20"/>
        <end position="38"/>
    </location>
</feature>
<dbReference type="AlphaFoldDB" id="A0A8D2HFI2"/>
<proteinExistence type="predicted"/>
<protein>
    <submittedName>
        <fullName evidence="2">Transmembrane 7 superfamily member 2</fullName>
    </submittedName>
</protein>
<organism evidence="2 3">
    <name type="scientific">Urocitellus parryii</name>
    <name type="common">Arctic ground squirrel</name>
    <name type="synonym">Spermophilus parryii</name>
    <dbReference type="NCBI Taxonomy" id="9999"/>
    <lineage>
        <taxon>Eukaryota</taxon>
        <taxon>Metazoa</taxon>
        <taxon>Chordata</taxon>
        <taxon>Craniata</taxon>
        <taxon>Vertebrata</taxon>
        <taxon>Euteleostomi</taxon>
        <taxon>Mammalia</taxon>
        <taxon>Eutheria</taxon>
        <taxon>Euarchontoglires</taxon>
        <taxon>Glires</taxon>
        <taxon>Rodentia</taxon>
        <taxon>Sciuromorpha</taxon>
        <taxon>Sciuridae</taxon>
        <taxon>Xerinae</taxon>
        <taxon>Marmotini</taxon>
        <taxon>Urocitellus</taxon>
    </lineage>
</organism>
<evidence type="ECO:0000313" key="3">
    <source>
        <dbReference type="Proteomes" id="UP000694417"/>
    </source>
</evidence>
<reference evidence="2" key="1">
    <citation type="submission" date="2025-08" db="UniProtKB">
        <authorList>
            <consortium name="Ensembl"/>
        </authorList>
    </citation>
    <scope>IDENTIFICATION</scope>
</reference>
<evidence type="ECO:0000313" key="2">
    <source>
        <dbReference type="Ensembl" id="ENSUPAP00010012611.1"/>
    </source>
</evidence>
<dbReference type="Proteomes" id="UP000694417">
    <property type="component" value="Unplaced"/>
</dbReference>
<evidence type="ECO:0000256" key="1">
    <source>
        <dbReference type="SAM" id="Phobius"/>
    </source>
</evidence>
<keyword evidence="1" id="KW-0812">Transmembrane</keyword>
<keyword evidence="1" id="KW-0472">Membrane</keyword>